<sequence length="75" mass="8117">MPISRFRRPIRINHPSVMGCKPRRAFKSSLRPGDANGTSRTGSIDDLKGDCVNNVTRYVFSCCGCSGISSGPAKE</sequence>
<dbReference type="AlphaFoldDB" id="A0AAV8PHC1"/>
<dbReference type="Proteomes" id="UP001222027">
    <property type="component" value="Unassembled WGS sequence"/>
</dbReference>
<reference evidence="1 2" key="1">
    <citation type="submission" date="2022-12" db="EMBL/GenBank/DDBJ databases">
        <title>Chromosome-scale assembly of the Ensete ventricosum genome.</title>
        <authorList>
            <person name="Dussert Y."/>
            <person name="Stocks J."/>
            <person name="Wendawek A."/>
            <person name="Woldeyes F."/>
            <person name="Nichols R.A."/>
            <person name="Borrell J.S."/>
        </authorList>
    </citation>
    <scope>NUCLEOTIDE SEQUENCE [LARGE SCALE GENOMIC DNA]</scope>
    <source>
        <strain evidence="2">cv. Maze</strain>
        <tissue evidence="1">Seeds</tissue>
    </source>
</reference>
<protein>
    <submittedName>
        <fullName evidence="1">Uncharacterized protein</fullName>
    </submittedName>
</protein>
<evidence type="ECO:0000313" key="1">
    <source>
        <dbReference type="EMBL" id="KAJ8490553.1"/>
    </source>
</evidence>
<gene>
    <name evidence="1" type="ORF">OPV22_012274</name>
</gene>
<name>A0AAV8PHC1_ENSVE</name>
<dbReference type="EMBL" id="JAQQAF010000004">
    <property type="protein sequence ID" value="KAJ8490553.1"/>
    <property type="molecule type" value="Genomic_DNA"/>
</dbReference>
<comment type="caution">
    <text evidence="1">The sequence shown here is derived from an EMBL/GenBank/DDBJ whole genome shotgun (WGS) entry which is preliminary data.</text>
</comment>
<accession>A0AAV8PHC1</accession>
<proteinExistence type="predicted"/>
<evidence type="ECO:0000313" key="2">
    <source>
        <dbReference type="Proteomes" id="UP001222027"/>
    </source>
</evidence>
<keyword evidence="2" id="KW-1185">Reference proteome</keyword>
<organism evidence="1 2">
    <name type="scientific">Ensete ventricosum</name>
    <name type="common">Abyssinian banana</name>
    <name type="synonym">Musa ensete</name>
    <dbReference type="NCBI Taxonomy" id="4639"/>
    <lineage>
        <taxon>Eukaryota</taxon>
        <taxon>Viridiplantae</taxon>
        <taxon>Streptophyta</taxon>
        <taxon>Embryophyta</taxon>
        <taxon>Tracheophyta</taxon>
        <taxon>Spermatophyta</taxon>
        <taxon>Magnoliopsida</taxon>
        <taxon>Liliopsida</taxon>
        <taxon>Zingiberales</taxon>
        <taxon>Musaceae</taxon>
        <taxon>Ensete</taxon>
    </lineage>
</organism>